<dbReference type="AlphaFoldDB" id="A0A0G0RE12"/>
<name>A0A0G0RE12_9BACT</name>
<protein>
    <submittedName>
        <fullName evidence="1">Uncharacterized protein</fullName>
    </submittedName>
</protein>
<gene>
    <name evidence="1" type="ORF">UT39_C0002G0093</name>
</gene>
<evidence type="ECO:0000313" key="2">
    <source>
        <dbReference type="Proteomes" id="UP000034246"/>
    </source>
</evidence>
<dbReference type="EMBL" id="LBWP01000002">
    <property type="protein sequence ID" value="KKR11912.1"/>
    <property type="molecule type" value="Genomic_DNA"/>
</dbReference>
<organism evidence="1 2">
    <name type="scientific">Candidatus Woesebacteria bacterium GW2011_GWA1_39_21</name>
    <dbReference type="NCBI Taxonomy" id="1618550"/>
    <lineage>
        <taxon>Bacteria</taxon>
        <taxon>Candidatus Woeseibacteriota</taxon>
    </lineage>
</organism>
<evidence type="ECO:0000313" key="1">
    <source>
        <dbReference type="EMBL" id="KKR11912.1"/>
    </source>
</evidence>
<reference evidence="1 2" key="1">
    <citation type="journal article" date="2015" name="Nature">
        <title>rRNA introns, odd ribosomes, and small enigmatic genomes across a large radiation of phyla.</title>
        <authorList>
            <person name="Brown C.T."/>
            <person name="Hug L.A."/>
            <person name="Thomas B.C."/>
            <person name="Sharon I."/>
            <person name="Castelle C.J."/>
            <person name="Singh A."/>
            <person name="Wilkins M.J."/>
            <person name="Williams K.H."/>
            <person name="Banfield J.F."/>
        </authorList>
    </citation>
    <scope>NUCLEOTIDE SEQUENCE [LARGE SCALE GENOMIC DNA]</scope>
</reference>
<dbReference type="Proteomes" id="UP000034246">
    <property type="component" value="Unassembled WGS sequence"/>
</dbReference>
<sequence length="193" mass="20944">MVERISVATTEVKSKSLNDETKVITRKIEPHRIKPGGTALHEAAHVVLADINGGIREATIIRKGYALGTTRPVKMSATTAAAAGAMGFGGTSWDQMVVERGFGASWSAAKNTARAALADNTDLMQEVAMSLEQNGRINQNHVDSARGRVEKKKQGIYPVKVEIYKYGKLSDSYTTESFHGEIEIHATSNQRSK</sequence>
<proteinExistence type="predicted"/>
<comment type="caution">
    <text evidence="1">The sequence shown here is derived from an EMBL/GenBank/DDBJ whole genome shotgun (WGS) entry which is preliminary data.</text>
</comment>
<accession>A0A0G0RE12</accession>
<dbReference type="STRING" id="1618550.UT39_C0002G0093"/>